<evidence type="ECO:0000313" key="2">
    <source>
        <dbReference type="Proteomes" id="UP000199283"/>
    </source>
</evidence>
<evidence type="ECO:0000313" key="1">
    <source>
        <dbReference type="EMBL" id="SEL17963.1"/>
    </source>
</evidence>
<protein>
    <recommendedName>
        <fullName evidence="3">DUF3445 domain-containing protein</fullName>
    </recommendedName>
</protein>
<dbReference type="OrthoDB" id="5242510at2"/>
<keyword evidence="2" id="KW-1185">Reference proteome</keyword>
<dbReference type="AlphaFoldDB" id="A0A1H7N3B7"/>
<reference evidence="1 2" key="1">
    <citation type="submission" date="2016-10" db="EMBL/GenBank/DDBJ databases">
        <authorList>
            <person name="de Groot N.N."/>
        </authorList>
    </citation>
    <scope>NUCLEOTIDE SEQUENCE [LARGE SCALE GENOMIC DNA]</scope>
    <source>
        <strain evidence="1 2">DSM 14858</strain>
    </source>
</reference>
<accession>A0A1H7N3B7</accession>
<dbReference type="InterPro" id="IPR021848">
    <property type="entry name" value="HODM_asu-like"/>
</dbReference>
<dbReference type="Pfam" id="PF11927">
    <property type="entry name" value="HODM_asu-like"/>
    <property type="match status" value="1"/>
</dbReference>
<gene>
    <name evidence="1" type="ORF">SAMN04488526_2153</name>
</gene>
<dbReference type="Proteomes" id="UP000199283">
    <property type="component" value="Unassembled WGS sequence"/>
</dbReference>
<dbReference type="STRING" id="188906.SAMN04488526_2153"/>
<dbReference type="EMBL" id="FNZQ01000003">
    <property type="protein sequence ID" value="SEL17963.1"/>
    <property type="molecule type" value="Genomic_DNA"/>
</dbReference>
<evidence type="ECO:0008006" key="3">
    <source>
        <dbReference type="Google" id="ProtNLM"/>
    </source>
</evidence>
<organism evidence="1 2">
    <name type="scientific">Jannaschia helgolandensis</name>
    <dbReference type="NCBI Taxonomy" id="188906"/>
    <lineage>
        <taxon>Bacteria</taxon>
        <taxon>Pseudomonadati</taxon>
        <taxon>Pseudomonadota</taxon>
        <taxon>Alphaproteobacteria</taxon>
        <taxon>Rhodobacterales</taxon>
        <taxon>Roseobacteraceae</taxon>
        <taxon>Jannaschia</taxon>
    </lineage>
</organism>
<sequence>MKDQGQGAPILQAMLPHTPWDDPGLSRRPGLMPVTGHWVRVDDAYGPQMAERERLLRDRRVDVLRTCDGSGRAQAELLAFILNTLPPGFARRGETIVRPDGAIVSLTGEPLVVLGHLLQEDLLLMERQGDEHVLTAGLLCFPASWTLAEKIGRPLTRIHRPVPDYDVRLAGQVQRLFDRVPIGRAMWRANALGYAEPDLYQPKPEAAPRSTARPPRYLRSERQTVLRLPQTGAILFAVHTWVVALENLTPEQRARCPVV</sequence>
<name>A0A1H7N3B7_9RHOB</name>
<proteinExistence type="predicted"/>